<dbReference type="CDD" id="cd04186">
    <property type="entry name" value="GT_2_like_c"/>
    <property type="match status" value="1"/>
</dbReference>
<protein>
    <submittedName>
        <fullName evidence="1">Glycosyl transferase, group 2 family protein</fullName>
    </submittedName>
</protein>
<dbReference type="EMBL" id="UOEU01000534">
    <property type="protein sequence ID" value="VAW34391.1"/>
    <property type="molecule type" value="Genomic_DNA"/>
</dbReference>
<dbReference type="SUPFAM" id="SSF53448">
    <property type="entry name" value="Nucleotide-diphospho-sugar transferases"/>
    <property type="match status" value="1"/>
</dbReference>
<dbReference type="InterPro" id="IPR029044">
    <property type="entry name" value="Nucleotide-diphossugar_trans"/>
</dbReference>
<evidence type="ECO:0000313" key="1">
    <source>
        <dbReference type="EMBL" id="VAW34391.1"/>
    </source>
</evidence>
<dbReference type="GO" id="GO:0016740">
    <property type="term" value="F:transferase activity"/>
    <property type="evidence" value="ECO:0007669"/>
    <property type="project" value="UniProtKB-KW"/>
</dbReference>
<gene>
    <name evidence="1" type="ORF">MNBD_CHLOROFLEXI01-3687</name>
</gene>
<reference evidence="1" key="1">
    <citation type="submission" date="2018-06" db="EMBL/GenBank/DDBJ databases">
        <authorList>
            <person name="Zhirakovskaya E."/>
        </authorList>
    </citation>
    <scope>NUCLEOTIDE SEQUENCE</scope>
</reference>
<keyword evidence="1" id="KW-0808">Transferase</keyword>
<dbReference type="AlphaFoldDB" id="A0A3B0UTG4"/>
<name>A0A3B0UTG4_9ZZZZ</name>
<dbReference type="PANTHER" id="PTHR43179">
    <property type="entry name" value="RHAMNOSYLTRANSFERASE WBBL"/>
    <property type="match status" value="1"/>
</dbReference>
<dbReference type="Gene3D" id="3.90.550.10">
    <property type="entry name" value="Spore Coat Polysaccharide Biosynthesis Protein SpsA, Chain A"/>
    <property type="match status" value="1"/>
</dbReference>
<organism evidence="1">
    <name type="scientific">hydrothermal vent metagenome</name>
    <dbReference type="NCBI Taxonomy" id="652676"/>
    <lineage>
        <taxon>unclassified sequences</taxon>
        <taxon>metagenomes</taxon>
        <taxon>ecological metagenomes</taxon>
    </lineage>
</organism>
<dbReference type="Pfam" id="PF13641">
    <property type="entry name" value="Glyco_tranf_2_3"/>
    <property type="match status" value="1"/>
</dbReference>
<dbReference type="PANTHER" id="PTHR43179:SF7">
    <property type="entry name" value="RHAMNOSYLTRANSFERASE WBBL"/>
    <property type="match status" value="1"/>
</dbReference>
<accession>A0A3B0UTG4</accession>
<sequence>MDAAQKSESRAERIHSTAILVLNWNGRSLLQTCLPLLLNQTYSNYEVVVVDNGSSDASVSFVTEQFPQVRLIQNEGNLGFSRGINAGLRQINADVVVLLNNDVLVQPDWLAELLRPFQEDSQIGIIGSKLLYPDGTIQHLGAELTFPLARSQHFLYKEADVDDLPAVQDVPYVTGAAMAVHRSVLEQIGLLDEMFHPFYYEEVDFCYRARKAGFRVVVATQAVAIHDESASMDKVQDLKLQTLQCNRYRFVLKHYSIEQFLQEFVPAEAEQLTHSQLFVDVDAVRLACLQTAVAAPTILPSDSTAEQVTAVQKALLQLREAAILNKASQEAPPPALHEFVFPQTGSPFQAIIAKFRAVWSSIAAKWLVRSLQQQQSYHNQFLQRQINLMGVQARSQSMEIEHLLATLLSTQQIQKQLEADLVMLQQQLNELTMESKQSL</sequence>
<proteinExistence type="predicted"/>